<proteinExistence type="predicted"/>
<dbReference type="Pfam" id="PF07059">
    <property type="entry name" value="EDR2_C"/>
    <property type="match status" value="1"/>
</dbReference>
<dbReference type="PANTHER" id="PTHR12136">
    <property type="entry name" value="ENHANCED DISEASE RESISTANCE-RELATED"/>
    <property type="match status" value="1"/>
</dbReference>
<accession>A0A7R9ZJE0</accession>
<reference evidence="2" key="1">
    <citation type="submission" date="2021-01" db="EMBL/GenBank/DDBJ databases">
        <authorList>
            <person name="Corre E."/>
            <person name="Pelletier E."/>
            <person name="Niang G."/>
            <person name="Scheremetjew M."/>
            <person name="Finn R."/>
            <person name="Kale V."/>
            <person name="Holt S."/>
            <person name="Cochrane G."/>
            <person name="Meng A."/>
            <person name="Brown T."/>
            <person name="Cohen L."/>
        </authorList>
    </citation>
    <scope>NUCLEOTIDE SEQUENCE</scope>
    <source>
        <strain evidence="2">CCMP3328</strain>
    </source>
</reference>
<dbReference type="InterPro" id="IPR009769">
    <property type="entry name" value="EDR2_C"/>
</dbReference>
<feature type="domain" description="Protein ENHANCED DISEASE RESISTANCE 2 C-terminal" evidence="1">
    <location>
        <begin position="103"/>
        <end position="275"/>
    </location>
</feature>
<gene>
    <name evidence="2" type="ORF">CAUS1442_LOCUS343</name>
</gene>
<evidence type="ECO:0000259" key="1">
    <source>
        <dbReference type="Pfam" id="PF07059"/>
    </source>
</evidence>
<dbReference type="InterPro" id="IPR045096">
    <property type="entry name" value="EDR2-like"/>
</dbReference>
<evidence type="ECO:0000313" key="2">
    <source>
        <dbReference type="EMBL" id="CAD8328246.1"/>
    </source>
</evidence>
<dbReference type="PANTHER" id="PTHR12136:SF41">
    <property type="entry name" value="PLECKSTRIN HOMOLOGY (PH) AND LIPID-BINDING START DOMAINS-CONTAINING PROTEIN"/>
    <property type="match status" value="1"/>
</dbReference>
<dbReference type="EMBL" id="HBEF01000529">
    <property type="protein sequence ID" value="CAD8328246.1"/>
    <property type="molecule type" value="Transcribed_RNA"/>
</dbReference>
<sequence>MLPDAAVCGRPRASWGCSFVRCCVRVCVLSFRLERSTNCHLIPPTFLCDMWYGIAQFMPHHVMPHNVMLHFVPPVRRWSTTCLAQILIKQSHSNRGVFGGNLREKPTFIINFRLPWGVLLAYFEIPERFIPFIKACYDPAFDKSSLPSLKGMSPSDRCVARYLQASDKKKDQVLKIVPIVVEGPWIVKTTVGGKPAILGTKLPVTYIYQPAEKGKALYLEADLDIVSSSAARGILSVARAYTQVLTLDLGFVVQGNTDDELPEQMLVGTRLHGIDPISAPPFPPSKDVFFRSADITDSEESL</sequence>
<organism evidence="2">
    <name type="scientific">Craspedostauros australis</name>
    <dbReference type="NCBI Taxonomy" id="1486917"/>
    <lineage>
        <taxon>Eukaryota</taxon>
        <taxon>Sar</taxon>
        <taxon>Stramenopiles</taxon>
        <taxon>Ochrophyta</taxon>
        <taxon>Bacillariophyta</taxon>
        <taxon>Bacillariophyceae</taxon>
        <taxon>Bacillariophycidae</taxon>
        <taxon>Naviculales</taxon>
        <taxon>Naviculaceae</taxon>
        <taxon>Craspedostauros</taxon>
    </lineage>
</organism>
<protein>
    <recommendedName>
        <fullName evidence="1">Protein ENHANCED DISEASE RESISTANCE 2 C-terminal domain-containing protein</fullName>
    </recommendedName>
</protein>
<name>A0A7R9ZJE0_9STRA</name>
<dbReference type="AlphaFoldDB" id="A0A7R9ZJE0"/>